<organism evidence="1 2">
    <name type="scientific">Candidatus Sulfuritelmatomonas gaucii</name>
    <dbReference type="NCBI Taxonomy" id="2043161"/>
    <lineage>
        <taxon>Bacteria</taxon>
        <taxon>Pseudomonadati</taxon>
        <taxon>Acidobacteriota</taxon>
        <taxon>Terriglobia</taxon>
        <taxon>Terriglobales</taxon>
        <taxon>Acidobacteriaceae</taxon>
        <taxon>Candidatus Sulfuritelmatomonas</taxon>
    </lineage>
</organism>
<sequence>MKNCKSLKLSRIPSSAPALLTEFCGLVDRRYCKSLESMGEVEARFPTVSRGLADLAIAHRDGCQARLLPGLVRARQMLKCYTLAQGGLAGFARAGP</sequence>
<reference evidence="2" key="1">
    <citation type="submission" date="2018-02" db="EMBL/GenBank/DDBJ databases">
        <authorList>
            <person name="Hausmann B."/>
        </authorList>
    </citation>
    <scope>NUCLEOTIDE SEQUENCE [LARGE SCALE GENOMIC DNA]</scope>
    <source>
        <strain evidence="2">Peat soil MAG SbA5</strain>
    </source>
</reference>
<accession>A0A2N9LSD3</accession>
<name>A0A2N9LSD3_9BACT</name>
<evidence type="ECO:0000313" key="1">
    <source>
        <dbReference type="EMBL" id="SPE26140.1"/>
    </source>
</evidence>
<dbReference type="Proteomes" id="UP000239735">
    <property type="component" value="Unassembled WGS sequence"/>
</dbReference>
<dbReference type="EMBL" id="OKRB01000112">
    <property type="protein sequence ID" value="SPE26140.1"/>
    <property type="molecule type" value="Genomic_DNA"/>
</dbReference>
<gene>
    <name evidence="1" type="ORF">SBA5_530015</name>
</gene>
<evidence type="ECO:0000313" key="2">
    <source>
        <dbReference type="Proteomes" id="UP000239735"/>
    </source>
</evidence>
<protein>
    <submittedName>
        <fullName evidence="1">Uncharacterized protein</fullName>
    </submittedName>
</protein>
<dbReference type="AlphaFoldDB" id="A0A2N9LSD3"/>
<proteinExistence type="predicted"/>